<dbReference type="GO" id="GO:0000729">
    <property type="term" value="P:DNA double-strand break processing"/>
    <property type="evidence" value="ECO:0007669"/>
    <property type="project" value="TreeGrafter"/>
</dbReference>
<dbReference type="Pfam" id="PF01359">
    <property type="entry name" value="Transposase_1"/>
    <property type="match status" value="1"/>
</dbReference>
<dbReference type="GO" id="GO:0003697">
    <property type="term" value="F:single-stranded DNA binding"/>
    <property type="evidence" value="ECO:0007669"/>
    <property type="project" value="TreeGrafter"/>
</dbReference>
<dbReference type="GO" id="GO:0032259">
    <property type="term" value="P:methylation"/>
    <property type="evidence" value="ECO:0007669"/>
    <property type="project" value="UniProtKB-KW"/>
</dbReference>
<proteinExistence type="predicted"/>
<dbReference type="GO" id="GO:0035861">
    <property type="term" value="C:site of double-strand break"/>
    <property type="evidence" value="ECO:0007669"/>
    <property type="project" value="TreeGrafter"/>
</dbReference>
<dbReference type="GO" id="GO:0005634">
    <property type="term" value="C:nucleus"/>
    <property type="evidence" value="ECO:0007669"/>
    <property type="project" value="TreeGrafter"/>
</dbReference>
<name>A0A4Y2CY75_ARAVE</name>
<dbReference type="GO" id="GO:0046975">
    <property type="term" value="F:histone H3K36 methyltransferase activity"/>
    <property type="evidence" value="ECO:0007669"/>
    <property type="project" value="TreeGrafter"/>
</dbReference>
<sequence>MFLHFPLRAGTTAVQITVLTRQIREVQGDGKISDRTAQNWYKRFKEGDLSLEIKPRSGRPSVVNLQDVKQKVEMIPTTSTRKLSEELGLSEDTICLALLKLQKTYKNSREILHELTPQQANQRLEICKTLLENTQELRFFKLIVTCDEKWIHIRNPDNRKQWLDVGQSAEHVAKQRRFERKFMIGVWLNFQQVIYFEIIPKGRSFNSEIYCEQLDRMHASLKSK</sequence>
<keyword evidence="3" id="KW-1185">Reference proteome</keyword>
<evidence type="ECO:0000313" key="2">
    <source>
        <dbReference type="EMBL" id="GBM08688.1"/>
    </source>
</evidence>
<dbReference type="GO" id="GO:0044774">
    <property type="term" value="P:mitotic DNA integrity checkpoint signaling"/>
    <property type="evidence" value="ECO:0007669"/>
    <property type="project" value="TreeGrafter"/>
</dbReference>
<keyword evidence="2" id="KW-0808">Transferase</keyword>
<evidence type="ECO:0000313" key="3">
    <source>
        <dbReference type="Proteomes" id="UP000499080"/>
    </source>
</evidence>
<dbReference type="GO" id="GO:0006303">
    <property type="term" value="P:double-strand break repair via nonhomologous end joining"/>
    <property type="evidence" value="ECO:0007669"/>
    <property type="project" value="TreeGrafter"/>
</dbReference>
<comment type="caution">
    <text evidence="2">The sequence shown here is derived from an EMBL/GenBank/DDBJ whole genome shotgun (WGS) entry which is preliminary data.</text>
</comment>
<dbReference type="EMBL" id="BGPR01000260">
    <property type="protein sequence ID" value="GBM08688.1"/>
    <property type="molecule type" value="Genomic_DNA"/>
</dbReference>
<feature type="domain" description="Mos1 transposase HTH" evidence="1">
    <location>
        <begin position="17"/>
        <end position="48"/>
    </location>
</feature>
<dbReference type="Proteomes" id="UP000499080">
    <property type="component" value="Unassembled WGS sequence"/>
</dbReference>
<accession>A0A4Y2CY75</accession>
<dbReference type="Gene3D" id="3.30.420.10">
    <property type="entry name" value="Ribonuclease H-like superfamily/Ribonuclease H"/>
    <property type="match status" value="1"/>
</dbReference>
<dbReference type="InterPro" id="IPR001888">
    <property type="entry name" value="Transposase_1"/>
</dbReference>
<protein>
    <submittedName>
        <fullName evidence="2">Histone-lysine N-methyltransferase SETMAR</fullName>
    </submittedName>
</protein>
<dbReference type="GO" id="GO:0031297">
    <property type="term" value="P:replication fork processing"/>
    <property type="evidence" value="ECO:0007669"/>
    <property type="project" value="TreeGrafter"/>
</dbReference>
<dbReference type="GO" id="GO:0015074">
    <property type="term" value="P:DNA integration"/>
    <property type="evidence" value="ECO:0007669"/>
    <property type="project" value="TreeGrafter"/>
</dbReference>
<dbReference type="InterPro" id="IPR052709">
    <property type="entry name" value="Transposase-MT_Hybrid"/>
</dbReference>
<dbReference type="InterPro" id="IPR041426">
    <property type="entry name" value="Mos1_HTH"/>
</dbReference>
<dbReference type="PANTHER" id="PTHR46060">
    <property type="entry name" value="MARINER MOS1 TRANSPOSASE-LIKE PROTEIN"/>
    <property type="match status" value="1"/>
</dbReference>
<evidence type="ECO:0000259" key="1">
    <source>
        <dbReference type="Pfam" id="PF17906"/>
    </source>
</evidence>
<dbReference type="PANTHER" id="PTHR46060:SF2">
    <property type="entry name" value="HISTONE-LYSINE N-METHYLTRANSFERASE SETMAR"/>
    <property type="match status" value="1"/>
</dbReference>
<keyword evidence="2" id="KW-0489">Methyltransferase</keyword>
<dbReference type="GO" id="GO:0000793">
    <property type="term" value="C:condensed chromosome"/>
    <property type="evidence" value="ECO:0007669"/>
    <property type="project" value="TreeGrafter"/>
</dbReference>
<dbReference type="GO" id="GO:0003690">
    <property type="term" value="F:double-stranded DNA binding"/>
    <property type="evidence" value="ECO:0007669"/>
    <property type="project" value="TreeGrafter"/>
</dbReference>
<gene>
    <name evidence="2" type="primary">SETMAR_20</name>
    <name evidence="2" type="ORF">AVEN_52766_1</name>
</gene>
<dbReference type="AlphaFoldDB" id="A0A4Y2CY75"/>
<dbReference type="OrthoDB" id="6431778at2759"/>
<dbReference type="Pfam" id="PF17906">
    <property type="entry name" value="HTH_48"/>
    <property type="match status" value="1"/>
</dbReference>
<dbReference type="GO" id="GO:0042800">
    <property type="term" value="F:histone H3K4 methyltransferase activity"/>
    <property type="evidence" value="ECO:0007669"/>
    <property type="project" value="TreeGrafter"/>
</dbReference>
<dbReference type="GO" id="GO:0044547">
    <property type="term" value="F:DNA topoisomerase binding"/>
    <property type="evidence" value="ECO:0007669"/>
    <property type="project" value="TreeGrafter"/>
</dbReference>
<dbReference type="InterPro" id="IPR036397">
    <property type="entry name" value="RNaseH_sf"/>
</dbReference>
<dbReference type="GO" id="GO:0000014">
    <property type="term" value="F:single-stranded DNA endodeoxyribonuclease activity"/>
    <property type="evidence" value="ECO:0007669"/>
    <property type="project" value="TreeGrafter"/>
</dbReference>
<reference evidence="2 3" key="1">
    <citation type="journal article" date="2019" name="Sci. Rep.">
        <title>Orb-weaving spider Araneus ventricosus genome elucidates the spidroin gene catalogue.</title>
        <authorList>
            <person name="Kono N."/>
            <person name="Nakamura H."/>
            <person name="Ohtoshi R."/>
            <person name="Moran D.A.P."/>
            <person name="Shinohara A."/>
            <person name="Yoshida Y."/>
            <person name="Fujiwara M."/>
            <person name="Mori M."/>
            <person name="Tomita M."/>
            <person name="Arakawa K."/>
        </authorList>
    </citation>
    <scope>NUCLEOTIDE SEQUENCE [LARGE SCALE GENOMIC DNA]</scope>
</reference>
<dbReference type="Gene3D" id="1.10.10.1450">
    <property type="match status" value="1"/>
</dbReference>
<organism evidence="2 3">
    <name type="scientific">Araneus ventricosus</name>
    <name type="common">Orbweaver spider</name>
    <name type="synonym">Epeira ventricosa</name>
    <dbReference type="NCBI Taxonomy" id="182803"/>
    <lineage>
        <taxon>Eukaryota</taxon>
        <taxon>Metazoa</taxon>
        <taxon>Ecdysozoa</taxon>
        <taxon>Arthropoda</taxon>
        <taxon>Chelicerata</taxon>
        <taxon>Arachnida</taxon>
        <taxon>Araneae</taxon>
        <taxon>Araneomorphae</taxon>
        <taxon>Entelegynae</taxon>
        <taxon>Araneoidea</taxon>
        <taxon>Araneidae</taxon>
        <taxon>Araneus</taxon>
    </lineage>
</organism>